<evidence type="ECO:0000256" key="5">
    <source>
        <dbReference type="SAM" id="MobiDB-lite"/>
    </source>
</evidence>
<evidence type="ECO:0000256" key="1">
    <source>
        <dbReference type="ARBA" id="ARBA00022527"/>
    </source>
</evidence>
<dbReference type="SMART" id="SM00220">
    <property type="entry name" value="S_TKc"/>
    <property type="match status" value="1"/>
</dbReference>
<evidence type="ECO:0000313" key="7">
    <source>
        <dbReference type="EMBL" id="KAK8886378.1"/>
    </source>
</evidence>
<evidence type="ECO:0000313" key="8">
    <source>
        <dbReference type="Proteomes" id="UP001470230"/>
    </source>
</evidence>
<dbReference type="InterPro" id="IPR050167">
    <property type="entry name" value="Ser_Thr_protein_kinase"/>
</dbReference>
<sequence length="1071" mass="121422">MTNSFLKRPITPYIHCSKLNSVLQIIQQIPSLLTTEQDIQSQHNFTNIQNNAFSSIISILDSFEDLFRSCSKDNCVHFLLNTPVYAPFQEISSLRSASVSPFKQLHQNAISDLFKISDEDLKQQDEVDMKRIAQILIQLSNSKREDISTQLNQRFDSLKKLGIECSPDLNCDVIVPNLPKNMNFVIKHSDVELGKQIGKGQSGTVSVGKFKGTEVAVKILYRRALSQPELESFRREIVVLSLLDYPSVLKFYGYTEDPPFYILTDYMPNGSLFDFLRKSPEKLTPTYRTLIALDVAKGLKYLHSKNIIHRDMKSLNVLLDANLRAKICDFGMVRMKQNAPMTGLIGTPHWMAPEVFMSLPTYDEKVDVFSYGILLWELLTNDMPYNGMKQADITIGVTQGTLRPPLPLGPPTKLTKLIEQCWAQDPKDRPTMTQVVTEIEQDPGSHFPGTNETLFKSLSRTKRRSSSSQVISHKKRKSGKRLSESSKLIPDGIDDEDDNGEINENDLSMLKIVDIISQIDSSSGEERQECLKQLCESISSDKKTADIIGKTKNGCKYVSECLSNDKLAELCLKNLKKCKSDSIYNVDVLKALLQFANNDNQKLRELALTDLVEAGKLRFDFLVSAPNFLLNLLFFLKKPTPSNLSCSLLHLAKKLLKLFSNVPEGIIQILIDVYTNTDQKDIQKDSLKCISNALKFDSVRNEMNEELWGKLLTNDTFKDAISDSFCGDLNQSSSDAIFLTKFLTNINSKTIELHLPKILNNSRFSSALFTIFPIIQSKKKDSNNDNSSEKSSSNKKQVSLVYKVIIKNCSWLMSKIANEVLEFYQISAYFIKHHKVEFICNELKKLFDSKNINMNLLLKSKLCEALFESFLEGTKVDELVPIMSIIFQILTIISNKQPHSLSIISFLKSNAKAERNLFNIMNSPLILQKLFILLFCEKEIYRMPSFMCISSIAIAKHVYFEDLLISSPPSKKNREINEGIEIEKLLCAAAFYVNCDLSLPREFGNKIIQMYVGNEKLNLMLIAKIFIGNFKVADENTKHAANAIIDVSQKDQSLEDDILQMVMAISEKEYT</sequence>
<dbReference type="CDD" id="cd13999">
    <property type="entry name" value="STKc_MAP3K-like"/>
    <property type="match status" value="1"/>
</dbReference>
<dbReference type="SUPFAM" id="SSF56112">
    <property type="entry name" value="Protein kinase-like (PK-like)"/>
    <property type="match status" value="1"/>
</dbReference>
<feature type="region of interest" description="Disordered" evidence="5">
    <location>
        <begin position="440"/>
        <end position="501"/>
    </location>
</feature>
<keyword evidence="1" id="KW-0723">Serine/threonine-protein kinase</keyword>
<gene>
    <name evidence="7" type="ORF">M9Y10_041841</name>
</gene>
<evidence type="ECO:0000259" key="6">
    <source>
        <dbReference type="PROSITE" id="PS50011"/>
    </source>
</evidence>
<keyword evidence="1" id="KW-0418">Kinase</keyword>
<keyword evidence="8" id="KW-1185">Reference proteome</keyword>
<dbReference type="PANTHER" id="PTHR23257">
    <property type="entry name" value="SERINE-THREONINE PROTEIN KINASE"/>
    <property type="match status" value="1"/>
</dbReference>
<proteinExistence type="predicted"/>
<reference evidence="7 8" key="1">
    <citation type="submission" date="2024-04" db="EMBL/GenBank/DDBJ databases">
        <title>Tritrichomonas musculus Genome.</title>
        <authorList>
            <person name="Alves-Ferreira E."/>
            <person name="Grigg M."/>
            <person name="Lorenzi H."/>
            <person name="Galac M."/>
        </authorList>
    </citation>
    <scope>NUCLEOTIDE SEQUENCE [LARGE SCALE GENOMIC DNA]</scope>
    <source>
        <strain evidence="7 8">EAF2021</strain>
    </source>
</reference>
<feature type="domain" description="Protein kinase" evidence="6">
    <location>
        <begin position="191"/>
        <end position="454"/>
    </location>
</feature>
<dbReference type="PROSITE" id="PS50011">
    <property type="entry name" value="PROTEIN_KINASE_DOM"/>
    <property type="match status" value="1"/>
</dbReference>
<keyword evidence="1" id="KW-0808">Transferase</keyword>
<dbReference type="Gene3D" id="3.30.200.20">
    <property type="entry name" value="Phosphorylase Kinase, domain 1"/>
    <property type="match status" value="1"/>
</dbReference>
<dbReference type="PROSITE" id="PS00108">
    <property type="entry name" value="PROTEIN_KINASE_ST"/>
    <property type="match status" value="1"/>
</dbReference>
<dbReference type="PROSITE" id="PS00107">
    <property type="entry name" value="PROTEIN_KINASE_ATP"/>
    <property type="match status" value="1"/>
</dbReference>
<keyword evidence="2 4" id="KW-0547">Nucleotide-binding</keyword>
<feature type="compositionally biased region" description="Acidic residues" evidence="5">
    <location>
        <begin position="492"/>
        <end position="501"/>
    </location>
</feature>
<organism evidence="7 8">
    <name type="scientific">Tritrichomonas musculus</name>
    <dbReference type="NCBI Taxonomy" id="1915356"/>
    <lineage>
        <taxon>Eukaryota</taxon>
        <taxon>Metamonada</taxon>
        <taxon>Parabasalia</taxon>
        <taxon>Tritrichomonadida</taxon>
        <taxon>Tritrichomonadidae</taxon>
        <taxon>Tritrichomonas</taxon>
    </lineage>
</organism>
<dbReference type="InterPro" id="IPR000719">
    <property type="entry name" value="Prot_kinase_dom"/>
</dbReference>
<dbReference type="InterPro" id="IPR001245">
    <property type="entry name" value="Ser-Thr/Tyr_kinase_cat_dom"/>
</dbReference>
<dbReference type="PANTHER" id="PTHR23257:SF963">
    <property type="entry name" value="AT08303P"/>
    <property type="match status" value="1"/>
</dbReference>
<comment type="caution">
    <text evidence="7">The sequence shown here is derived from an EMBL/GenBank/DDBJ whole genome shotgun (WGS) entry which is preliminary data.</text>
</comment>
<dbReference type="SUPFAM" id="SSF48371">
    <property type="entry name" value="ARM repeat"/>
    <property type="match status" value="1"/>
</dbReference>
<dbReference type="InterPro" id="IPR016024">
    <property type="entry name" value="ARM-type_fold"/>
</dbReference>
<feature type="binding site" evidence="4">
    <location>
        <position position="218"/>
    </location>
    <ligand>
        <name>ATP</name>
        <dbReference type="ChEBI" id="CHEBI:30616"/>
    </ligand>
</feature>
<dbReference type="InterPro" id="IPR008271">
    <property type="entry name" value="Ser/Thr_kinase_AS"/>
</dbReference>
<evidence type="ECO:0000256" key="4">
    <source>
        <dbReference type="PROSITE-ProRule" id="PRU10141"/>
    </source>
</evidence>
<name>A0ABR2K687_9EUKA</name>
<dbReference type="Proteomes" id="UP001470230">
    <property type="component" value="Unassembled WGS sequence"/>
</dbReference>
<dbReference type="Gene3D" id="1.10.510.10">
    <property type="entry name" value="Transferase(Phosphotransferase) domain 1"/>
    <property type="match status" value="1"/>
</dbReference>
<evidence type="ECO:0000256" key="3">
    <source>
        <dbReference type="ARBA" id="ARBA00022840"/>
    </source>
</evidence>
<evidence type="ECO:0000256" key="2">
    <source>
        <dbReference type="ARBA" id="ARBA00022741"/>
    </source>
</evidence>
<dbReference type="EMBL" id="JAPFFF010000007">
    <property type="protein sequence ID" value="KAK8886378.1"/>
    <property type="molecule type" value="Genomic_DNA"/>
</dbReference>
<dbReference type="InterPro" id="IPR011009">
    <property type="entry name" value="Kinase-like_dom_sf"/>
</dbReference>
<dbReference type="Pfam" id="PF07714">
    <property type="entry name" value="PK_Tyr_Ser-Thr"/>
    <property type="match status" value="1"/>
</dbReference>
<accession>A0ABR2K687</accession>
<keyword evidence="3 4" id="KW-0067">ATP-binding</keyword>
<protein>
    <recommendedName>
        <fullName evidence="6">Protein kinase domain-containing protein</fullName>
    </recommendedName>
</protein>
<dbReference type="PRINTS" id="PR00109">
    <property type="entry name" value="TYRKINASE"/>
</dbReference>
<dbReference type="InterPro" id="IPR017441">
    <property type="entry name" value="Protein_kinase_ATP_BS"/>
</dbReference>